<keyword evidence="1" id="KW-0472">Membrane</keyword>
<evidence type="ECO:0000313" key="2">
    <source>
        <dbReference type="EMBL" id="KAL5103655.1"/>
    </source>
</evidence>
<dbReference type="SUPFAM" id="SSF103473">
    <property type="entry name" value="MFS general substrate transporter"/>
    <property type="match status" value="1"/>
</dbReference>
<dbReference type="Proteomes" id="UP001651158">
    <property type="component" value="Unassembled WGS sequence"/>
</dbReference>
<dbReference type="InterPro" id="IPR036259">
    <property type="entry name" value="MFS_trans_sf"/>
</dbReference>
<evidence type="ECO:0000313" key="3">
    <source>
        <dbReference type="Proteomes" id="UP001651158"/>
    </source>
</evidence>
<reference evidence="2 3" key="1">
    <citation type="journal article" date="2022" name="Front. Cell. Infect. Microbiol.">
        <title>The Genomes of Two Strains of Taenia crassiceps the Animal Model for the Study of Human Cysticercosis.</title>
        <authorList>
            <person name="Bobes R.J."/>
            <person name="Estrada K."/>
            <person name="Rios-Valencia D.G."/>
            <person name="Calderon-Gallegos A."/>
            <person name="de la Torre P."/>
            <person name="Carrero J.C."/>
            <person name="Sanchez-Flores A."/>
            <person name="Laclette J.P."/>
        </authorList>
    </citation>
    <scope>NUCLEOTIDE SEQUENCE [LARGE SCALE GENOMIC DNA]</scope>
    <source>
        <strain evidence="2">WFUcys</strain>
    </source>
</reference>
<protein>
    <submittedName>
        <fullName evidence="2">Monocarboxylate transporter 14</fullName>
    </submittedName>
</protein>
<feature type="transmembrane region" description="Helical" evidence="1">
    <location>
        <begin position="43"/>
        <end position="70"/>
    </location>
</feature>
<proteinExistence type="predicted"/>
<keyword evidence="1" id="KW-0812">Transmembrane</keyword>
<dbReference type="InterPro" id="IPR050327">
    <property type="entry name" value="Proton-linked_MCT"/>
</dbReference>
<keyword evidence="3" id="KW-1185">Reference proteome</keyword>
<name>A0ABR4Q238_9CEST</name>
<keyword evidence="1" id="KW-1133">Transmembrane helix</keyword>
<feature type="transmembrane region" description="Helical" evidence="1">
    <location>
        <begin position="82"/>
        <end position="102"/>
    </location>
</feature>
<accession>A0ABR4Q238</accession>
<dbReference type="PANTHER" id="PTHR11360:SF284">
    <property type="entry name" value="EG:103B4.3 PROTEIN-RELATED"/>
    <property type="match status" value="1"/>
</dbReference>
<dbReference type="PANTHER" id="PTHR11360">
    <property type="entry name" value="MONOCARBOXYLATE TRANSPORTER"/>
    <property type="match status" value="1"/>
</dbReference>
<organism evidence="2 3">
    <name type="scientific">Taenia crassiceps</name>
    <dbReference type="NCBI Taxonomy" id="6207"/>
    <lineage>
        <taxon>Eukaryota</taxon>
        <taxon>Metazoa</taxon>
        <taxon>Spiralia</taxon>
        <taxon>Lophotrochozoa</taxon>
        <taxon>Platyhelminthes</taxon>
        <taxon>Cestoda</taxon>
        <taxon>Eucestoda</taxon>
        <taxon>Cyclophyllidea</taxon>
        <taxon>Taeniidae</taxon>
        <taxon>Taenia</taxon>
    </lineage>
</organism>
<gene>
    <name evidence="2" type="ORF">TcWFU_002013</name>
</gene>
<comment type="caution">
    <text evidence="2">The sequence shown here is derived from an EMBL/GenBank/DDBJ whole genome shotgun (WGS) entry which is preliminary data.</text>
</comment>
<evidence type="ECO:0000256" key="1">
    <source>
        <dbReference type="SAM" id="Phobius"/>
    </source>
</evidence>
<sequence>MVRPALVTWNSNNIAHRYSSGEGPSKSRGSTLDDQDDASDGGWGWVVVLASFFIHVLIDGLAYTFGVFTTDLVEHYGISRQSVGWINSALVGLTFIYGLPALPNPSDSPCIFPPPLSAAFVAAKQKYQIHLNSYRWYQAENMSLTDGQT</sequence>
<dbReference type="EMBL" id="JAKROA010000016">
    <property type="protein sequence ID" value="KAL5103655.1"/>
    <property type="molecule type" value="Genomic_DNA"/>
</dbReference>